<dbReference type="Proteomes" id="UP000887576">
    <property type="component" value="Unplaced"/>
</dbReference>
<evidence type="ECO:0000313" key="2">
    <source>
        <dbReference type="WBParaSite" id="JU765_v2.g1464.t1"/>
    </source>
</evidence>
<protein>
    <submittedName>
        <fullName evidence="2">Uncharacterized protein</fullName>
    </submittedName>
</protein>
<sequence length="423" mass="49194">MIKCSVELNAVSSRLRKSDNAEVGINKTKKHALFVVKFNSTAHTEFRMDLKFDKIHKKFIDEGKLTVVFKDPVRSVLIKTKPLLAKKLLYDISKVVPGMENVCPPTMDEKSQLSRVNEKIQKTLTVTSMEHYRRVRKDFVSTLENIVIENIGLATINMQWFNCLNLTNLELSGNNFVGLNHLDWRIFCNIHKLKNLSVLKMDNCKLKELPIKFVKNLPKKLQFVDLSNNFLQWIPEDLSDLKNLTYLNVSNNPKLWKLPNDLFFNCTKLLYFRCAETSIKYHPSIIRHFKFEFFSSSAMGSSFEPIKPIKKKPPTLLSIAAALIYDNKALYSQVPELIQPIVRAACFRCDVCLKLYPKAMREGVYFSPYTTLWIAQSFEMQNTNFDSTVPLLNSSCRQCHRNNGNYIDTRSHNHQRQRYMIFR</sequence>
<evidence type="ECO:0000313" key="1">
    <source>
        <dbReference type="Proteomes" id="UP000887576"/>
    </source>
</evidence>
<accession>A0AC34QAZ7</accession>
<reference evidence="2" key="1">
    <citation type="submission" date="2022-11" db="UniProtKB">
        <authorList>
            <consortium name="WormBaseParasite"/>
        </authorList>
    </citation>
    <scope>IDENTIFICATION</scope>
</reference>
<proteinExistence type="predicted"/>
<dbReference type="WBParaSite" id="JU765_v2.g1464.t1">
    <property type="protein sequence ID" value="JU765_v2.g1464.t1"/>
    <property type="gene ID" value="JU765_v2.g1464"/>
</dbReference>
<name>A0AC34QAZ7_9BILA</name>
<organism evidence="1 2">
    <name type="scientific">Panagrolaimus sp. JU765</name>
    <dbReference type="NCBI Taxonomy" id="591449"/>
    <lineage>
        <taxon>Eukaryota</taxon>
        <taxon>Metazoa</taxon>
        <taxon>Ecdysozoa</taxon>
        <taxon>Nematoda</taxon>
        <taxon>Chromadorea</taxon>
        <taxon>Rhabditida</taxon>
        <taxon>Tylenchina</taxon>
        <taxon>Panagrolaimomorpha</taxon>
        <taxon>Panagrolaimoidea</taxon>
        <taxon>Panagrolaimidae</taxon>
        <taxon>Panagrolaimus</taxon>
    </lineage>
</organism>